<organism evidence="1 2">
    <name type="scientific">Populus tomentosa</name>
    <name type="common">Chinese white poplar</name>
    <dbReference type="NCBI Taxonomy" id="118781"/>
    <lineage>
        <taxon>Eukaryota</taxon>
        <taxon>Viridiplantae</taxon>
        <taxon>Streptophyta</taxon>
        <taxon>Embryophyta</taxon>
        <taxon>Tracheophyta</taxon>
        <taxon>Spermatophyta</taxon>
        <taxon>Magnoliopsida</taxon>
        <taxon>eudicotyledons</taxon>
        <taxon>Gunneridae</taxon>
        <taxon>Pentapetalae</taxon>
        <taxon>rosids</taxon>
        <taxon>fabids</taxon>
        <taxon>Malpighiales</taxon>
        <taxon>Salicaceae</taxon>
        <taxon>Saliceae</taxon>
        <taxon>Populus</taxon>
    </lineage>
</organism>
<comment type="caution">
    <text evidence="1">The sequence shown here is derived from an EMBL/GenBank/DDBJ whole genome shotgun (WGS) entry which is preliminary data.</text>
</comment>
<accession>A0A8X8CFW8</accession>
<reference evidence="1" key="1">
    <citation type="journal article" date="2020" name="bioRxiv">
        <title>Hybrid origin of Populus tomentosa Carr. identified through genome sequencing and phylogenomic analysis.</title>
        <authorList>
            <person name="An X."/>
            <person name="Gao K."/>
            <person name="Chen Z."/>
            <person name="Li J."/>
            <person name="Yang X."/>
            <person name="Yang X."/>
            <person name="Zhou J."/>
            <person name="Guo T."/>
            <person name="Zhao T."/>
            <person name="Huang S."/>
            <person name="Miao D."/>
            <person name="Khan W.U."/>
            <person name="Rao P."/>
            <person name="Ye M."/>
            <person name="Lei B."/>
            <person name="Liao W."/>
            <person name="Wang J."/>
            <person name="Ji L."/>
            <person name="Li Y."/>
            <person name="Guo B."/>
            <person name="Mustafa N.S."/>
            <person name="Li S."/>
            <person name="Yun Q."/>
            <person name="Keller S.R."/>
            <person name="Mao J."/>
            <person name="Zhang R."/>
            <person name="Strauss S.H."/>
        </authorList>
    </citation>
    <scope>NUCLEOTIDE SEQUENCE</scope>
    <source>
        <strain evidence="1">GM15</strain>
        <tissue evidence="1">Leaf</tissue>
    </source>
</reference>
<dbReference type="EMBL" id="JAAWWB010000024">
    <property type="protein sequence ID" value="KAG6752587.1"/>
    <property type="molecule type" value="Genomic_DNA"/>
</dbReference>
<dbReference type="AlphaFoldDB" id="A0A8X8CFW8"/>
<evidence type="ECO:0000313" key="1">
    <source>
        <dbReference type="EMBL" id="KAG6752587.1"/>
    </source>
</evidence>
<sequence>MQFLKEAFHSTRPVHGIAVFEYFGMNPILIKVFNEGMSDHSTITMQKILETHRGFEGQHPWILLEGGSDERCLKVLLRIIAMNRFRQREGYTSLATRRVMDADVVMLLICIGGEDRTQKAFKVSK</sequence>
<protein>
    <submittedName>
        <fullName evidence="1">Uncharacterized protein</fullName>
    </submittedName>
</protein>
<proteinExistence type="predicted"/>
<keyword evidence="2" id="KW-1185">Reference proteome</keyword>
<name>A0A8X8CFW8_POPTO</name>
<evidence type="ECO:0000313" key="2">
    <source>
        <dbReference type="Proteomes" id="UP000886885"/>
    </source>
</evidence>
<gene>
    <name evidence="1" type="ORF">POTOM_042605</name>
</gene>
<dbReference type="OrthoDB" id="1606438at2759"/>
<dbReference type="Proteomes" id="UP000886885">
    <property type="component" value="Chromosome 12D"/>
</dbReference>